<reference evidence="1 3" key="1">
    <citation type="journal article" date="2015" name="Biotechnol. Bioeng.">
        <title>Genome sequence and phenotypic characterization of Caulobacter segnis.</title>
        <authorList>
            <person name="Patel S."/>
            <person name="Fletcher B."/>
            <person name="Scott D.C."/>
            <person name="Ely B."/>
        </authorList>
    </citation>
    <scope>NUCLEOTIDE SEQUENCE [LARGE SCALE GENOMIC DNA]</scope>
    <source>
        <strain evidence="1 3">PS02</strain>
    </source>
</reference>
<evidence type="ECO:0000313" key="2">
    <source>
        <dbReference type="EMBL" id="OBR95839.1"/>
    </source>
</evidence>
<name>A0A166SX98_9CLOT</name>
<proteinExistence type="predicted"/>
<protein>
    <submittedName>
        <fullName evidence="1">Uncharacterized protein</fullName>
    </submittedName>
</protein>
<dbReference type="RefSeq" id="WP_063601320.1">
    <property type="nucleotide sequence ID" value="NZ_LITQ01000016.1"/>
</dbReference>
<accession>A0A166SX98</accession>
<evidence type="ECO:0000313" key="3">
    <source>
        <dbReference type="Proteomes" id="UP000077384"/>
    </source>
</evidence>
<dbReference type="EMBL" id="LROR01000036">
    <property type="protein sequence ID" value="OBR95839.1"/>
    <property type="molecule type" value="Genomic_DNA"/>
</dbReference>
<gene>
    <name evidence="2" type="ORF">CLCOS_12720</name>
    <name evidence="1" type="ORF">WX73_00566</name>
</gene>
<comment type="caution">
    <text evidence="1">The sequence shown here is derived from an EMBL/GenBank/DDBJ whole genome shotgun (WGS) entry which is preliminary data.</text>
</comment>
<dbReference type="Proteomes" id="UP000077384">
    <property type="component" value="Unassembled WGS sequence"/>
</dbReference>
<organism evidence="1 3">
    <name type="scientific">Clostridium coskatii</name>
    <dbReference type="NCBI Taxonomy" id="1705578"/>
    <lineage>
        <taxon>Bacteria</taxon>
        <taxon>Bacillati</taxon>
        <taxon>Bacillota</taxon>
        <taxon>Clostridia</taxon>
        <taxon>Eubacteriales</taxon>
        <taxon>Clostridiaceae</taxon>
        <taxon>Clostridium</taxon>
    </lineage>
</organism>
<evidence type="ECO:0000313" key="4">
    <source>
        <dbReference type="Proteomes" id="UP000093694"/>
    </source>
</evidence>
<sequence length="68" mass="7692">MSSYYCMILDMMKRQGIDTSSFSLGSSSFVDAVKEFEKKVDIEKPGVFPSNFSDFCNAYKQKLIQCGL</sequence>
<dbReference type="Proteomes" id="UP000093694">
    <property type="component" value="Unassembled WGS sequence"/>
</dbReference>
<evidence type="ECO:0000313" key="1">
    <source>
        <dbReference type="EMBL" id="OAA92897.1"/>
    </source>
</evidence>
<dbReference type="EMBL" id="LITQ01000016">
    <property type="protein sequence ID" value="OAA92897.1"/>
    <property type="molecule type" value="Genomic_DNA"/>
</dbReference>
<dbReference type="PATRIC" id="fig|1705578.3.peg.948"/>
<dbReference type="AlphaFoldDB" id="A0A166SX98"/>
<keyword evidence="4" id="KW-1185">Reference proteome</keyword>
<reference evidence="2 4" key="2">
    <citation type="journal article" date="2016" name="Front. Microbiol.">
        <title>Industrial Acetogenic Biocatalysts: A Comparative Metabolic and Genomic Analysis.</title>
        <authorList>
            <person name="Bengelsdorf F."/>
            <person name="Poehlein A."/>
            <person name="Sonja S."/>
            <person name="Erz C."/>
            <person name="Hummel T."/>
            <person name="Hoffmeister S."/>
            <person name="Daniel R."/>
            <person name="Durre P."/>
        </authorList>
    </citation>
    <scope>NUCLEOTIDE SEQUENCE [LARGE SCALE GENOMIC DNA]</scope>
    <source>
        <strain evidence="2 4">PTA-10522</strain>
    </source>
</reference>